<dbReference type="OrthoDB" id="25105at10239"/>
<dbReference type="EMBL" id="JN882285">
    <property type="protein sequence ID" value="AFC21976.1"/>
    <property type="molecule type" value="Genomic_DNA"/>
</dbReference>
<organism evidence="1 2">
    <name type="scientific">Cronobacter phage vB_CsaM_GAP32</name>
    <dbReference type="NCBI Taxonomy" id="1141136"/>
    <lineage>
        <taxon>Viruses</taxon>
        <taxon>Duplodnaviria</taxon>
        <taxon>Heunggongvirae</taxon>
        <taxon>Uroviricota</taxon>
        <taxon>Caudoviricetes</taxon>
        <taxon>Mimasvirus</taxon>
        <taxon>Mimasvirus GAP32</taxon>
    </lineage>
</organism>
<keyword evidence="1" id="KW-0255">Endonuclease</keyword>
<keyword evidence="2" id="KW-1185">Reference proteome</keyword>
<reference evidence="1 2" key="1">
    <citation type="journal article" date="2014" name="Virology">
        <title>Supersize me: Cronobacter sakazakii phage GAP32.</title>
        <authorList>
            <person name="Abbasifar R."/>
            <person name="Griffiths M.W."/>
            <person name="Sabour P.M."/>
            <person name="Ackermann H.-W."/>
            <person name="Vandersteegen K."/>
            <person name="Lavigne R."/>
            <person name="Noben J.-P."/>
            <person name="Villa A.A."/>
            <person name="Abbasifar A."/>
            <person name="Nash J.H.E."/>
            <person name="Kropinski A.M."/>
        </authorList>
    </citation>
    <scope>NUCLEOTIDE SEQUENCE [LARGE SCALE GENOMIC DNA]</scope>
    <source>
        <strain evidence="1">GAP-32</strain>
    </source>
</reference>
<dbReference type="GeneID" id="13994267"/>
<evidence type="ECO:0000313" key="1">
    <source>
        <dbReference type="EMBL" id="AFC21976.1"/>
    </source>
</evidence>
<sequence length="259" mass="30705">MNTKICSTCKLSKSIDEFYYLKSENRYRSNCKKCSNISSKLTRKVKDKTNFNTLLEKKEYNRKLIHRIKVLKGCYVCGVKFSECLDLHHVNKDEKEMTPSAMTSKSTEFVRSELRKCVVLCTNHHRMVHSGRIEIYKKWLTWVSHFAIVEVMKCLTEVNKMNVKIELNQIFTKERLIKELKHIVENIERFDRYDPIRHVPIQGTVTVAKEGEFAKYALLDRRNDRVIRYYSDDEYKNGSIEQYDHVTQCLIEIETNTIV</sequence>
<dbReference type="GO" id="GO:0004519">
    <property type="term" value="F:endonuclease activity"/>
    <property type="evidence" value="ECO:0007669"/>
    <property type="project" value="UniProtKB-KW"/>
</dbReference>
<evidence type="ECO:0000313" key="2">
    <source>
        <dbReference type="Proteomes" id="UP000000457"/>
    </source>
</evidence>
<accession>K4F6R6</accession>
<name>K4F6R6_9CAUD</name>
<keyword evidence="1" id="KW-0540">Nuclease</keyword>
<gene>
    <name evidence="1" type="ORF">GAP32_516</name>
</gene>
<dbReference type="RefSeq" id="YP_006987631.1">
    <property type="nucleotide sequence ID" value="NC_019401.1"/>
</dbReference>
<proteinExistence type="predicted"/>
<dbReference type="Proteomes" id="UP000000457">
    <property type="component" value="Segment"/>
</dbReference>
<protein>
    <submittedName>
        <fullName evidence="1">HNH endonuclease</fullName>
    </submittedName>
</protein>
<keyword evidence="1" id="KW-0378">Hydrolase</keyword>
<dbReference type="KEGG" id="vg:13994267"/>